<feature type="domain" description="TonB C-terminal" evidence="3">
    <location>
        <begin position="155"/>
        <end position="245"/>
    </location>
</feature>
<organism evidence="4 5">
    <name type="scientific">Hyphomonas adhaerens MHS-3</name>
    <dbReference type="NCBI Taxonomy" id="1280949"/>
    <lineage>
        <taxon>Bacteria</taxon>
        <taxon>Pseudomonadati</taxon>
        <taxon>Pseudomonadota</taxon>
        <taxon>Alphaproteobacteria</taxon>
        <taxon>Hyphomonadales</taxon>
        <taxon>Hyphomonadaceae</taxon>
        <taxon>Hyphomonas</taxon>
    </lineage>
</organism>
<dbReference type="PATRIC" id="fig|1280949.3.peg.1062"/>
<dbReference type="GO" id="GO:0055085">
    <property type="term" value="P:transmembrane transport"/>
    <property type="evidence" value="ECO:0007669"/>
    <property type="project" value="InterPro"/>
</dbReference>
<dbReference type="eggNOG" id="COG0810">
    <property type="taxonomic scope" value="Bacteria"/>
</dbReference>
<feature type="chain" id="PRO_5001663598" evidence="2">
    <location>
        <begin position="17"/>
        <end position="245"/>
    </location>
</feature>
<name>A0A069E907_9PROT</name>
<protein>
    <submittedName>
        <fullName evidence="4">TonB-like protein</fullName>
    </submittedName>
</protein>
<dbReference type="InterPro" id="IPR037682">
    <property type="entry name" value="TonB_C"/>
</dbReference>
<feature type="region of interest" description="Disordered" evidence="1">
    <location>
        <begin position="47"/>
        <end position="145"/>
    </location>
</feature>
<dbReference type="STRING" id="1280949.HAD_05200"/>
<evidence type="ECO:0000259" key="3">
    <source>
        <dbReference type="PROSITE" id="PS52015"/>
    </source>
</evidence>
<feature type="signal peptide" evidence="2">
    <location>
        <begin position="1"/>
        <end position="16"/>
    </location>
</feature>
<evidence type="ECO:0000256" key="2">
    <source>
        <dbReference type="SAM" id="SignalP"/>
    </source>
</evidence>
<evidence type="ECO:0000313" key="5">
    <source>
        <dbReference type="Proteomes" id="UP000027446"/>
    </source>
</evidence>
<dbReference type="EMBL" id="ARYH01000001">
    <property type="protein sequence ID" value="KCZ85051.1"/>
    <property type="molecule type" value="Genomic_DNA"/>
</dbReference>
<evidence type="ECO:0000256" key="1">
    <source>
        <dbReference type="SAM" id="MobiDB-lite"/>
    </source>
</evidence>
<keyword evidence="5" id="KW-1185">Reference proteome</keyword>
<keyword evidence="2" id="KW-0732">Signal</keyword>
<comment type="caution">
    <text evidence="4">The sequence shown here is derived from an EMBL/GenBank/DDBJ whole genome shotgun (WGS) entry which is preliminary data.</text>
</comment>
<feature type="compositionally biased region" description="Pro residues" evidence="1">
    <location>
        <begin position="47"/>
        <end position="69"/>
    </location>
</feature>
<dbReference type="AlphaFoldDB" id="A0A069E907"/>
<dbReference type="Pfam" id="PF13103">
    <property type="entry name" value="TonB_2"/>
    <property type="match status" value="1"/>
</dbReference>
<accession>A0A069E907</accession>
<evidence type="ECO:0000313" key="4">
    <source>
        <dbReference type="EMBL" id="KCZ85051.1"/>
    </source>
</evidence>
<dbReference type="Gene3D" id="3.30.1150.10">
    <property type="match status" value="1"/>
</dbReference>
<dbReference type="PROSITE" id="PS52015">
    <property type="entry name" value="TONB_CTD"/>
    <property type="match status" value="1"/>
</dbReference>
<reference evidence="4 5" key="1">
    <citation type="journal article" date="2014" name="Antonie Van Leeuwenhoek">
        <title>Hyphomonas beringensis sp. nov. and Hyphomonas chukchiensis sp. nov., isolated from surface seawater of the Bering Sea and Chukchi Sea.</title>
        <authorList>
            <person name="Li C."/>
            <person name="Lai Q."/>
            <person name="Li G."/>
            <person name="Dong C."/>
            <person name="Wang J."/>
            <person name="Liao Y."/>
            <person name="Shao Z."/>
        </authorList>
    </citation>
    <scope>NUCLEOTIDE SEQUENCE [LARGE SCALE GENOMIC DNA]</scope>
    <source>
        <strain evidence="4 5">MHS-3</strain>
    </source>
</reference>
<proteinExistence type="predicted"/>
<gene>
    <name evidence="4" type="ORF">HAD_05200</name>
</gene>
<dbReference type="SUPFAM" id="SSF74653">
    <property type="entry name" value="TolA/TonB C-terminal domain"/>
    <property type="match status" value="1"/>
</dbReference>
<dbReference type="Proteomes" id="UP000027446">
    <property type="component" value="Unassembled WGS sequence"/>
</dbReference>
<sequence length="245" mass="25079">MAGVALAALAHGGLLAGVFLLAPASASNFGAQEDAFTVTLVEDLVPEPVPEPESMPMPEPETPSPPPVPEIAEPRPEPAVQTAAEPAPPEGMVPSDEVPPAEAPSVDAGTDEATPAADKPAALTLDPGLPVTASEAPPTKTQAPASAAALDGEGQAKLDAYVQAVRLQLARHAPRGVRGAGDCQVEFRLSRAGEVVFVGIRTSSGSRLYDRRCLSSVTSAVPFPAAPDGAVETDLSFTIVMQQKR</sequence>